<dbReference type="EC" id="2.5.1.15" evidence="5"/>
<comment type="similarity">
    <text evidence="4">Belongs to the DHPS family.</text>
</comment>
<keyword evidence="6 11" id="KW-0808">Transferase</keyword>
<keyword evidence="12" id="KW-1185">Reference proteome</keyword>
<keyword evidence="9" id="KW-0289">Folate biosynthesis</keyword>
<dbReference type="RefSeq" id="WP_336403288.1">
    <property type="nucleotide sequence ID" value="NZ_JBAPLU010000004.1"/>
</dbReference>
<dbReference type="PANTHER" id="PTHR20941">
    <property type="entry name" value="FOLATE SYNTHESIS PROTEINS"/>
    <property type="match status" value="1"/>
</dbReference>
<evidence type="ECO:0000256" key="9">
    <source>
        <dbReference type="ARBA" id="ARBA00022909"/>
    </source>
</evidence>
<feature type="domain" description="Pterin-binding" evidence="10">
    <location>
        <begin position="1"/>
        <end position="254"/>
    </location>
</feature>
<dbReference type="GO" id="GO:0004156">
    <property type="term" value="F:dihydropteroate synthase activity"/>
    <property type="evidence" value="ECO:0007669"/>
    <property type="project" value="UniProtKB-EC"/>
</dbReference>
<protein>
    <recommendedName>
        <fullName evidence="5">dihydropteroate synthase</fullName>
        <ecNumber evidence="5">2.5.1.15</ecNumber>
    </recommendedName>
</protein>
<proteinExistence type="inferred from homology"/>
<comment type="cofactor">
    <cofactor evidence="2">
        <name>Mg(2+)</name>
        <dbReference type="ChEBI" id="CHEBI:18420"/>
    </cofactor>
</comment>
<evidence type="ECO:0000256" key="8">
    <source>
        <dbReference type="ARBA" id="ARBA00022842"/>
    </source>
</evidence>
<dbReference type="EMBL" id="JBAPLU010000004">
    <property type="protein sequence ID" value="MEI4271143.1"/>
    <property type="molecule type" value="Genomic_DNA"/>
</dbReference>
<gene>
    <name evidence="11" type="primary">folP</name>
    <name evidence="11" type="ORF">TEK04_05370</name>
</gene>
<dbReference type="Proteomes" id="UP001361570">
    <property type="component" value="Unassembled WGS sequence"/>
</dbReference>
<accession>A0ABU8DTI0</accession>
<dbReference type="NCBIfam" id="TIGR01496">
    <property type="entry name" value="DHPS"/>
    <property type="match status" value="1"/>
</dbReference>
<comment type="catalytic activity">
    <reaction evidence="1">
        <text>(7,8-dihydropterin-6-yl)methyl diphosphate + 4-aminobenzoate = 7,8-dihydropteroate + diphosphate</text>
        <dbReference type="Rhea" id="RHEA:19949"/>
        <dbReference type="ChEBI" id="CHEBI:17836"/>
        <dbReference type="ChEBI" id="CHEBI:17839"/>
        <dbReference type="ChEBI" id="CHEBI:33019"/>
        <dbReference type="ChEBI" id="CHEBI:72950"/>
        <dbReference type="EC" id="2.5.1.15"/>
    </reaction>
</comment>
<dbReference type="PROSITE" id="PS50972">
    <property type="entry name" value="PTERIN_BINDING"/>
    <property type="match status" value="1"/>
</dbReference>
<comment type="caution">
    <text evidence="11">The sequence shown here is derived from an EMBL/GenBank/DDBJ whole genome shotgun (WGS) entry which is preliminary data.</text>
</comment>
<dbReference type="Pfam" id="PF00809">
    <property type="entry name" value="Pterin_bind"/>
    <property type="match status" value="1"/>
</dbReference>
<dbReference type="CDD" id="cd00739">
    <property type="entry name" value="DHPS"/>
    <property type="match status" value="1"/>
</dbReference>
<evidence type="ECO:0000256" key="6">
    <source>
        <dbReference type="ARBA" id="ARBA00022679"/>
    </source>
</evidence>
<evidence type="ECO:0000256" key="5">
    <source>
        <dbReference type="ARBA" id="ARBA00012458"/>
    </source>
</evidence>
<dbReference type="InterPro" id="IPR006390">
    <property type="entry name" value="DHP_synth_dom"/>
</dbReference>
<dbReference type="Gene3D" id="3.20.20.20">
    <property type="entry name" value="Dihydropteroate synthase-like"/>
    <property type="match status" value="1"/>
</dbReference>
<dbReference type="SUPFAM" id="SSF51717">
    <property type="entry name" value="Dihydropteroate synthetase-like"/>
    <property type="match status" value="1"/>
</dbReference>
<dbReference type="InterPro" id="IPR045031">
    <property type="entry name" value="DHP_synth-like"/>
</dbReference>
<reference evidence="11 12" key="1">
    <citation type="submission" date="2024-03" db="EMBL/GenBank/DDBJ databases">
        <title>Draft genome sequence of Klenkia sp. LSe6-5.</title>
        <authorList>
            <person name="Duangmal K."/>
            <person name="Chantavorakit T."/>
        </authorList>
    </citation>
    <scope>NUCLEOTIDE SEQUENCE [LARGE SCALE GENOMIC DNA]</scope>
    <source>
        <strain evidence="11 12">LSe6-5</strain>
    </source>
</reference>
<sequence length="265" mass="27548">MGIVNVTPDSFSDGGLYDRAPVAVAHGLELVERGAAWIDVGGESTRPGADRVPEAEELRRVLPVVRALAACGAPVSIDTTRPSVARAAVEVGALMLNDVSAGLADPQMVPTVAELGVPWVLTHGRGPSRDMDTRAHYRDVVTEVRDDLLRRVDQVVAAGVDPSQVLVDPGLGFAKGAEHNWQLLARLDVLVGTGFPVLLGASRKAFLAAAVRNGGSRAAADRDVATAATTVLAAQAGAWGVRVHDVDGSSDALRVLRAAHAACAR</sequence>
<evidence type="ECO:0000256" key="1">
    <source>
        <dbReference type="ARBA" id="ARBA00000012"/>
    </source>
</evidence>
<evidence type="ECO:0000256" key="4">
    <source>
        <dbReference type="ARBA" id="ARBA00009503"/>
    </source>
</evidence>
<keyword evidence="7" id="KW-0479">Metal-binding</keyword>
<evidence type="ECO:0000256" key="7">
    <source>
        <dbReference type="ARBA" id="ARBA00022723"/>
    </source>
</evidence>
<keyword evidence="8" id="KW-0460">Magnesium</keyword>
<name>A0ABU8DTI0_9ACTN</name>
<evidence type="ECO:0000256" key="2">
    <source>
        <dbReference type="ARBA" id="ARBA00001946"/>
    </source>
</evidence>
<comment type="pathway">
    <text evidence="3">Cofactor biosynthesis; tetrahydrofolate biosynthesis; 7,8-dihydrofolate from 2-amino-4-hydroxy-6-hydroxymethyl-7,8-dihydropteridine diphosphate and 4-aminobenzoate: step 1/2.</text>
</comment>
<evidence type="ECO:0000256" key="3">
    <source>
        <dbReference type="ARBA" id="ARBA00004763"/>
    </source>
</evidence>
<dbReference type="PANTHER" id="PTHR20941:SF1">
    <property type="entry name" value="FOLIC ACID SYNTHESIS PROTEIN FOL1"/>
    <property type="match status" value="1"/>
</dbReference>
<evidence type="ECO:0000313" key="12">
    <source>
        <dbReference type="Proteomes" id="UP001361570"/>
    </source>
</evidence>
<organism evidence="11 12">
    <name type="scientific">Klenkia sesuvii</name>
    <dbReference type="NCBI Taxonomy" id="3103137"/>
    <lineage>
        <taxon>Bacteria</taxon>
        <taxon>Bacillati</taxon>
        <taxon>Actinomycetota</taxon>
        <taxon>Actinomycetes</taxon>
        <taxon>Geodermatophilales</taxon>
        <taxon>Geodermatophilaceae</taxon>
        <taxon>Klenkia</taxon>
    </lineage>
</organism>
<dbReference type="InterPro" id="IPR011005">
    <property type="entry name" value="Dihydropteroate_synth-like_sf"/>
</dbReference>
<evidence type="ECO:0000259" key="10">
    <source>
        <dbReference type="PROSITE" id="PS50972"/>
    </source>
</evidence>
<dbReference type="InterPro" id="IPR000489">
    <property type="entry name" value="Pterin-binding_dom"/>
</dbReference>
<evidence type="ECO:0000313" key="11">
    <source>
        <dbReference type="EMBL" id="MEI4271143.1"/>
    </source>
</evidence>